<evidence type="ECO:0000313" key="3">
    <source>
        <dbReference type="Proteomes" id="UP001500212"/>
    </source>
</evidence>
<sequence>MLHAGEVEGPVGGQATVADGGTEFQAMPFPAAPDCLQWPDSAVERAPSTTRAWTAITNKREIDMTKQQSGSDEQRSEGGHKVSREEIDGLPRRETRPANTPDRERRF</sequence>
<dbReference type="EMBL" id="BAABHJ010000019">
    <property type="protein sequence ID" value="GAA4611975.1"/>
    <property type="molecule type" value="Genomic_DNA"/>
</dbReference>
<organism evidence="2 3">
    <name type="scientific">Actinoallomurus liliacearum</name>
    <dbReference type="NCBI Taxonomy" id="1080073"/>
    <lineage>
        <taxon>Bacteria</taxon>
        <taxon>Bacillati</taxon>
        <taxon>Actinomycetota</taxon>
        <taxon>Actinomycetes</taxon>
        <taxon>Streptosporangiales</taxon>
        <taxon>Thermomonosporaceae</taxon>
        <taxon>Actinoallomurus</taxon>
    </lineage>
</organism>
<reference evidence="3" key="1">
    <citation type="journal article" date="2019" name="Int. J. Syst. Evol. Microbiol.">
        <title>The Global Catalogue of Microorganisms (GCM) 10K type strain sequencing project: providing services to taxonomists for standard genome sequencing and annotation.</title>
        <authorList>
            <consortium name="The Broad Institute Genomics Platform"/>
            <consortium name="The Broad Institute Genome Sequencing Center for Infectious Disease"/>
            <person name="Wu L."/>
            <person name="Ma J."/>
        </authorList>
    </citation>
    <scope>NUCLEOTIDE SEQUENCE [LARGE SCALE GENOMIC DNA]</scope>
    <source>
        <strain evidence="3">JCM 17938</strain>
    </source>
</reference>
<name>A0ABP8TMV1_9ACTN</name>
<proteinExistence type="predicted"/>
<feature type="region of interest" description="Disordered" evidence="1">
    <location>
        <begin position="46"/>
        <end position="107"/>
    </location>
</feature>
<evidence type="ECO:0000313" key="2">
    <source>
        <dbReference type="EMBL" id="GAA4611975.1"/>
    </source>
</evidence>
<comment type="caution">
    <text evidence="2">The sequence shown here is derived from an EMBL/GenBank/DDBJ whole genome shotgun (WGS) entry which is preliminary data.</text>
</comment>
<feature type="region of interest" description="Disordered" evidence="1">
    <location>
        <begin position="1"/>
        <end position="32"/>
    </location>
</feature>
<accession>A0ABP8TMV1</accession>
<evidence type="ECO:0000256" key="1">
    <source>
        <dbReference type="SAM" id="MobiDB-lite"/>
    </source>
</evidence>
<feature type="compositionally biased region" description="Polar residues" evidence="1">
    <location>
        <begin position="47"/>
        <end position="57"/>
    </location>
</feature>
<gene>
    <name evidence="2" type="ORF">GCM10023195_51030</name>
</gene>
<dbReference type="Proteomes" id="UP001500212">
    <property type="component" value="Unassembled WGS sequence"/>
</dbReference>
<keyword evidence="3" id="KW-1185">Reference proteome</keyword>
<protein>
    <submittedName>
        <fullName evidence="2">Uncharacterized protein</fullName>
    </submittedName>
</protein>
<feature type="compositionally biased region" description="Basic and acidic residues" evidence="1">
    <location>
        <begin position="72"/>
        <end position="107"/>
    </location>
</feature>